<accession>A0A433RRV0</accession>
<dbReference type="AlphaFoldDB" id="A0A433RRV0"/>
<keyword evidence="2" id="KW-1185">Reference proteome</keyword>
<dbReference type="OrthoDB" id="9935276at2"/>
<comment type="caution">
    <text evidence="1">The sequence shown here is derived from an EMBL/GenBank/DDBJ whole genome shotgun (WGS) entry which is preliminary data.</text>
</comment>
<reference evidence="1 2" key="1">
    <citation type="submission" date="2014-11" db="EMBL/GenBank/DDBJ databases">
        <title>Genome sequence and analysis of novel Kurthia sp.</title>
        <authorList>
            <person name="Lawson J.N."/>
            <person name="Gonzalez J.E."/>
            <person name="Rinauldi L."/>
            <person name="Xuan Z."/>
            <person name="Firman A."/>
            <person name="Shaddox L."/>
            <person name="Trudeau A."/>
            <person name="Shah S."/>
            <person name="Reiman D."/>
        </authorList>
    </citation>
    <scope>NUCLEOTIDE SEQUENCE [LARGE SCALE GENOMIC DNA]</scope>
    <source>
        <strain evidence="1 2">3B1D</strain>
    </source>
</reference>
<protein>
    <submittedName>
        <fullName evidence="1">Uncharacterized protein</fullName>
    </submittedName>
</protein>
<evidence type="ECO:0000313" key="1">
    <source>
        <dbReference type="EMBL" id="RUS54343.1"/>
    </source>
</evidence>
<dbReference type="RefSeq" id="WP_126991075.1">
    <property type="nucleotide sequence ID" value="NZ_JTFC01000032.1"/>
</dbReference>
<dbReference type="Proteomes" id="UP000288623">
    <property type="component" value="Unassembled WGS sequence"/>
</dbReference>
<dbReference type="EMBL" id="JTFC01000032">
    <property type="protein sequence ID" value="RUS54343.1"/>
    <property type="molecule type" value="Genomic_DNA"/>
</dbReference>
<sequence>MEGKMTRILAAILLALVFVFVVVHHNQTISAHDKEVASYADATADADRELTTMNKKATQYHAVDQLEALQALGYERVLDYANNEVTMARIEAAKNRTYAVTLKPSHYDGLSRAIMTVYDGQSNTLNLTKLTEKTKIETVISWKNGY</sequence>
<gene>
    <name evidence="1" type="ORF">QI30_13070</name>
</gene>
<organism evidence="1 2">
    <name type="scientific">Candidatus Kurthia intestinigallinarum</name>
    <dbReference type="NCBI Taxonomy" id="1562256"/>
    <lineage>
        <taxon>Bacteria</taxon>
        <taxon>Bacillati</taxon>
        <taxon>Bacillota</taxon>
        <taxon>Bacilli</taxon>
        <taxon>Bacillales</taxon>
        <taxon>Caryophanaceae</taxon>
        <taxon>Kurthia</taxon>
    </lineage>
</organism>
<evidence type="ECO:0000313" key="2">
    <source>
        <dbReference type="Proteomes" id="UP000288623"/>
    </source>
</evidence>
<name>A0A433RRV0_9BACL</name>
<proteinExistence type="predicted"/>